<proteinExistence type="predicted"/>
<feature type="domain" description="DUF5580" evidence="4">
    <location>
        <begin position="569"/>
        <end position="624"/>
    </location>
</feature>
<dbReference type="AlphaFoldDB" id="A0A8B8A234"/>
<feature type="compositionally biased region" description="Low complexity" evidence="1">
    <location>
        <begin position="145"/>
        <end position="160"/>
    </location>
</feature>
<dbReference type="InterPro" id="IPR048316">
    <property type="entry name" value="DUF5580_N"/>
</dbReference>
<feature type="region of interest" description="Disordered" evidence="1">
    <location>
        <begin position="508"/>
        <end position="565"/>
    </location>
</feature>
<dbReference type="Pfam" id="PF17743">
    <property type="entry name" value="DUF5580"/>
    <property type="match status" value="1"/>
</dbReference>
<reference evidence="6" key="1">
    <citation type="submission" date="2025-08" db="UniProtKB">
        <authorList>
            <consortium name="RefSeq"/>
        </authorList>
    </citation>
    <scope>IDENTIFICATION</scope>
</reference>
<dbReference type="InterPro" id="IPR011992">
    <property type="entry name" value="EF-hand-dom_pair"/>
</dbReference>
<evidence type="ECO:0000313" key="6">
    <source>
        <dbReference type="RefSeq" id="XP_022109926.1"/>
    </source>
</evidence>
<dbReference type="RefSeq" id="XP_022109926.1">
    <property type="nucleotide sequence ID" value="XM_022254234.1"/>
</dbReference>
<dbReference type="Pfam" id="PF20743">
    <property type="entry name" value="DUF5580_C"/>
    <property type="match status" value="1"/>
</dbReference>
<dbReference type="OrthoDB" id="9989690at2759"/>
<dbReference type="GeneID" id="110989676"/>
<protein>
    <submittedName>
        <fullName evidence="6">Uncharacterized protein C1orf87-like isoform X1</fullName>
    </submittedName>
</protein>
<dbReference type="InterPro" id="IPR049246">
    <property type="entry name" value="DUF5580_M"/>
</dbReference>
<feature type="compositionally biased region" description="Basic and acidic residues" evidence="1">
    <location>
        <begin position="546"/>
        <end position="557"/>
    </location>
</feature>
<feature type="region of interest" description="Disordered" evidence="1">
    <location>
        <begin position="295"/>
        <end position="317"/>
    </location>
</feature>
<dbReference type="InterPro" id="IPR040774">
    <property type="entry name" value="DUF5580"/>
</dbReference>
<feature type="compositionally biased region" description="Low complexity" evidence="1">
    <location>
        <begin position="41"/>
        <end position="55"/>
    </location>
</feature>
<dbReference type="KEGG" id="aplc:110989676"/>
<feature type="domain" description="DUF5580" evidence="2">
    <location>
        <begin position="186"/>
        <end position="252"/>
    </location>
</feature>
<evidence type="ECO:0000313" key="5">
    <source>
        <dbReference type="Proteomes" id="UP000694845"/>
    </source>
</evidence>
<evidence type="ECO:0000259" key="3">
    <source>
        <dbReference type="Pfam" id="PF20742"/>
    </source>
</evidence>
<feature type="compositionally biased region" description="Basic and acidic residues" evidence="1">
    <location>
        <begin position="1"/>
        <end position="10"/>
    </location>
</feature>
<sequence length="646" mass="72379">MTSHRGKVDSAARNAPFGTDIQPKRNIKIVGGKQIEIAVESPPSSAGSSQRSLPPLQQGPNGTPPMEIQPPFQEYNNKKRPLEFSEKREGVIHSQTAPADKSNSHIHGTRGRYNSLPGSLTVLPPIPSPNSLSPTTRHSWHQRKSSSPSLSLSPSQSPTLRPAQATSLTDQLRELLQDYDAYRFQDMYKDLAEYDRKLCGYVSQPQANMVALRHHLPLPTNTLRLLFSSFGKDDNPDLVNYERLIQYLARAQVGTAEAETLLQESVNRFVNAPDLLPSDGEGLDEQIARYETEAKNAHKEKHQHHHGQRKKHHDSNGTVLERAEQEQLARQDQTQTTPQQVFSDRQDAKLLMLVEQQYIQGNQEPTDLHAMKKDFIDRDPNDQGMLTKEKVQEVCFKHRVPVQGSLMEKLLNRCHTTDNQYSWMAFLEFLARVKPLAVAGLELGAKQEAGRPSTWPKQRGDAFLKTNAKAGLTGLSQEPGLPPWETRKPLGRLGVRSPTAVEREITLYDSPSPTHSPPPSLQAAPIGQGQDNSISDAQRAELAAMAREHKAKREPPKAKMAAKAKDDDEPWFARFKHLAQGLYNLDSTNTGYLSKDETRSLVNNYNLIYRLGLEQSRIDKCIDSCYLSQGRVSIEHLLEALTLQVT</sequence>
<feature type="region of interest" description="Disordered" evidence="1">
    <location>
        <begin position="1"/>
        <end position="73"/>
    </location>
</feature>
<dbReference type="PANTHER" id="PTHR34830">
    <property type="entry name" value="SIMILAR TO HYPOTHETICAL PROTEIN MGC34837"/>
    <property type="match status" value="1"/>
</dbReference>
<name>A0A8B8A234_ACAPL</name>
<dbReference type="PANTHER" id="PTHR34830:SF1">
    <property type="entry name" value="GENE 12695-RELATED"/>
    <property type="match status" value="1"/>
</dbReference>
<dbReference type="InterPro" id="IPR049247">
    <property type="entry name" value="DUF5580_C"/>
</dbReference>
<evidence type="ECO:0000256" key="1">
    <source>
        <dbReference type="SAM" id="MobiDB-lite"/>
    </source>
</evidence>
<feature type="compositionally biased region" description="Basic residues" evidence="1">
    <location>
        <begin position="298"/>
        <end position="313"/>
    </location>
</feature>
<feature type="region of interest" description="Disordered" evidence="1">
    <location>
        <begin position="89"/>
        <end position="164"/>
    </location>
</feature>
<dbReference type="Proteomes" id="UP000694845">
    <property type="component" value="Unplaced"/>
</dbReference>
<keyword evidence="5" id="KW-1185">Reference proteome</keyword>
<dbReference type="SUPFAM" id="SSF47473">
    <property type="entry name" value="EF-hand"/>
    <property type="match status" value="1"/>
</dbReference>
<dbReference type="Pfam" id="PF20742">
    <property type="entry name" value="DUF5580_M"/>
    <property type="match status" value="1"/>
</dbReference>
<feature type="domain" description="DUF5580" evidence="3">
    <location>
        <begin position="357"/>
        <end position="433"/>
    </location>
</feature>
<evidence type="ECO:0000259" key="2">
    <source>
        <dbReference type="Pfam" id="PF17743"/>
    </source>
</evidence>
<accession>A0A8B8A234</accession>
<evidence type="ECO:0000259" key="4">
    <source>
        <dbReference type="Pfam" id="PF20743"/>
    </source>
</evidence>
<gene>
    <name evidence="6" type="primary">LOC110989676</name>
</gene>
<organism evidence="5 6">
    <name type="scientific">Acanthaster planci</name>
    <name type="common">Crown-of-thorns starfish</name>
    <dbReference type="NCBI Taxonomy" id="133434"/>
    <lineage>
        <taxon>Eukaryota</taxon>
        <taxon>Metazoa</taxon>
        <taxon>Echinodermata</taxon>
        <taxon>Eleutherozoa</taxon>
        <taxon>Asterozoa</taxon>
        <taxon>Asteroidea</taxon>
        <taxon>Valvatacea</taxon>
        <taxon>Valvatida</taxon>
        <taxon>Acanthasteridae</taxon>
        <taxon>Acanthaster</taxon>
    </lineage>
</organism>